<name>A0A2I0WDP5_9ASPA</name>
<dbReference type="Pfam" id="PF20431">
    <property type="entry name" value="E_motif"/>
    <property type="match status" value="1"/>
</dbReference>
<feature type="region of interest" description="Disordered" evidence="4">
    <location>
        <begin position="34"/>
        <end position="56"/>
    </location>
</feature>
<dbReference type="InterPro" id="IPR046848">
    <property type="entry name" value="E_motif"/>
</dbReference>
<proteinExistence type="inferred from homology"/>
<dbReference type="SUPFAM" id="SSF48452">
    <property type="entry name" value="TPR-like"/>
    <property type="match status" value="1"/>
</dbReference>
<evidence type="ECO:0000256" key="1">
    <source>
        <dbReference type="ARBA" id="ARBA00006643"/>
    </source>
</evidence>
<dbReference type="GO" id="GO:0003723">
    <property type="term" value="F:RNA binding"/>
    <property type="evidence" value="ECO:0007669"/>
    <property type="project" value="InterPro"/>
</dbReference>
<dbReference type="AlphaFoldDB" id="A0A2I0WDP5"/>
<accession>A0A2I0WDP5</accession>
<feature type="repeat" description="PPR" evidence="3">
    <location>
        <begin position="231"/>
        <end position="265"/>
    </location>
</feature>
<dbReference type="Gene3D" id="1.25.40.10">
    <property type="entry name" value="Tetratricopeptide repeat domain"/>
    <property type="match status" value="5"/>
</dbReference>
<dbReference type="Pfam" id="PF01535">
    <property type="entry name" value="PPR"/>
    <property type="match status" value="2"/>
</dbReference>
<comment type="similarity">
    <text evidence="1">Belongs to the PPR family. PCMP-H subfamily.</text>
</comment>
<dbReference type="FunFam" id="1.25.40.10:FF:000366">
    <property type="entry name" value="Pentatricopeptide (PPR) repeat-containing protein"/>
    <property type="match status" value="1"/>
</dbReference>
<keyword evidence="2" id="KW-0677">Repeat</keyword>
<evidence type="ECO:0000256" key="4">
    <source>
        <dbReference type="SAM" id="MobiDB-lite"/>
    </source>
</evidence>
<dbReference type="PANTHER" id="PTHR47926:SF452">
    <property type="entry name" value="PENTATRICOPEPTIDE REPEAT-CONTAINING PROTEIN"/>
    <property type="match status" value="1"/>
</dbReference>
<dbReference type="PROSITE" id="PS51375">
    <property type="entry name" value="PPR"/>
    <property type="match status" value="6"/>
</dbReference>
<dbReference type="GO" id="GO:0009451">
    <property type="term" value="P:RNA modification"/>
    <property type="evidence" value="ECO:0007669"/>
    <property type="project" value="InterPro"/>
</dbReference>
<dbReference type="InterPro" id="IPR011990">
    <property type="entry name" value="TPR-like_helical_dom_sf"/>
</dbReference>
<dbReference type="Pfam" id="PF13812">
    <property type="entry name" value="PPR_3"/>
    <property type="match status" value="1"/>
</dbReference>
<reference evidence="5 6" key="1">
    <citation type="journal article" date="2016" name="Sci. Rep.">
        <title>The Dendrobium catenatum Lindl. genome sequence provides insights into polysaccharide synthase, floral development and adaptive evolution.</title>
        <authorList>
            <person name="Zhang G.Q."/>
            <person name="Xu Q."/>
            <person name="Bian C."/>
            <person name="Tsai W.C."/>
            <person name="Yeh C.M."/>
            <person name="Liu K.W."/>
            <person name="Yoshida K."/>
            <person name="Zhang L.S."/>
            <person name="Chang S.B."/>
            <person name="Chen F."/>
            <person name="Shi Y."/>
            <person name="Su Y.Y."/>
            <person name="Zhang Y.Q."/>
            <person name="Chen L.J."/>
            <person name="Yin Y."/>
            <person name="Lin M."/>
            <person name="Huang H."/>
            <person name="Deng H."/>
            <person name="Wang Z.W."/>
            <person name="Zhu S.L."/>
            <person name="Zhao X."/>
            <person name="Deng C."/>
            <person name="Niu S.C."/>
            <person name="Huang J."/>
            <person name="Wang M."/>
            <person name="Liu G.H."/>
            <person name="Yang H.J."/>
            <person name="Xiao X.J."/>
            <person name="Hsiao Y.Y."/>
            <person name="Wu W.L."/>
            <person name="Chen Y.Y."/>
            <person name="Mitsuda N."/>
            <person name="Ohme-Takagi M."/>
            <person name="Luo Y.B."/>
            <person name="Van de Peer Y."/>
            <person name="Liu Z.J."/>
        </authorList>
    </citation>
    <scope>NUCLEOTIDE SEQUENCE [LARGE SCALE GENOMIC DNA]</scope>
    <source>
        <tissue evidence="5">The whole plant</tissue>
    </source>
</reference>
<dbReference type="FunFam" id="1.25.40.10:FF:000201">
    <property type="entry name" value="Pentatricopeptide repeat-containing protein mitochondrial"/>
    <property type="match status" value="1"/>
</dbReference>
<dbReference type="InterPro" id="IPR046960">
    <property type="entry name" value="PPR_At4g14850-like_plant"/>
</dbReference>
<feature type="repeat" description="PPR" evidence="3">
    <location>
        <begin position="512"/>
        <end position="546"/>
    </location>
</feature>
<evidence type="ECO:0000313" key="6">
    <source>
        <dbReference type="Proteomes" id="UP000233837"/>
    </source>
</evidence>
<dbReference type="InterPro" id="IPR002885">
    <property type="entry name" value="PPR_rpt"/>
</dbReference>
<feature type="repeat" description="PPR" evidence="3">
    <location>
        <begin position="579"/>
        <end position="613"/>
    </location>
</feature>
<dbReference type="PANTHER" id="PTHR47926">
    <property type="entry name" value="PENTATRICOPEPTIDE REPEAT-CONTAINING PROTEIN"/>
    <property type="match status" value="1"/>
</dbReference>
<dbReference type="NCBIfam" id="TIGR00756">
    <property type="entry name" value="PPR"/>
    <property type="match status" value="5"/>
</dbReference>
<protein>
    <submittedName>
        <fullName evidence="5">Pentatricopeptide repeat-containing protein</fullName>
    </submittedName>
</protein>
<gene>
    <name evidence="5" type="primary">PCMP-H24</name>
    <name evidence="5" type="ORF">MA16_Dca026691</name>
</gene>
<organism evidence="5 6">
    <name type="scientific">Dendrobium catenatum</name>
    <dbReference type="NCBI Taxonomy" id="906689"/>
    <lineage>
        <taxon>Eukaryota</taxon>
        <taxon>Viridiplantae</taxon>
        <taxon>Streptophyta</taxon>
        <taxon>Embryophyta</taxon>
        <taxon>Tracheophyta</taxon>
        <taxon>Spermatophyta</taxon>
        <taxon>Magnoliopsida</taxon>
        <taxon>Liliopsida</taxon>
        <taxon>Asparagales</taxon>
        <taxon>Orchidaceae</taxon>
        <taxon>Epidendroideae</taxon>
        <taxon>Malaxideae</taxon>
        <taxon>Dendrobiinae</taxon>
        <taxon>Dendrobium</taxon>
    </lineage>
</organism>
<feature type="repeat" description="PPR" evidence="3">
    <location>
        <begin position="614"/>
        <end position="649"/>
    </location>
</feature>
<dbReference type="Proteomes" id="UP000233837">
    <property type="component" value="Unassembled WGS sequence"/>
</dbReference>
<feature type="compositionally biased region" description="Polar residues" evidence="4">
    <location>
        <begin position="34"/>
        <end position="51"/>
    </location>
</feature>
<evidence type="ECO:0000313" key="5">
    <source>
        <dbReference type="EMBL" id="PKU73788.1"/>
    </source>
</evidence>
<feature type="repeat" description="PPR" evidence="3">
    <location>
        <begin position="477"/>
        <end position="511"/>
    </location>
</feature>
<reference evidence="5 6" key="2">
    <citation type="journal article" date="2017" name="Nature">
        <title>The Apostasia genome and the evolution of orchids.</title>
        <authorList>
            <person name="Zhang G.Q."/>
            <person name="Liu K.W."/>
            <person name="Li Z."/>
            <person name="Lohaus R."/>
            <person name="Hsiao Y.Y."/>
            <person name="Niu S.C."/>
            <person name="Wang J.Y."/>
            <person name="Lin Y.C."/>
            <person name="Xu Q."/>
            <person name="Chen L.J."/>
            <person name="Yoshida K."/>
            <person name="Fujiwara S."/>
            <person name="Wang Z.W."/>
            <person name="Zhang Y.Q."/>
            <person name="Mitsuda N."/>
            <person name="Wang M."/>
            <person name="Liu G.H."/>
            <person name="Pecoraro L."/>
            <person name="Huang H.X."/>
            <person name="Xiao X.J."/>
            <person name="Lin M."/>
            <person name="Wu X.Y."/>
            <person name="Wu W.L."/>
            <person name="Chen Y.Y."/>
            <person name="Chang S.B."/>
            <person name="Sakamoto S."/>
            <person name="Ohme-Takagi M."/>
            <person name="Yagi M."/>
            <person name="Zeng S.J."/>
            <person name="Shen C.Y."/>
            <person name="Yeh C.M."/>
            <person name="Luo Y.B."/>
            <person name="Tsai W.C."/>
            <person name="Van de Peer Y."/>
            <person name="Liu Z.J."/>
        </authorList>
    </citation>
    <scope>NUCLEOTIDE SEQUENCE [LARGE SCALE GENOMIC DNA]</scope>
    <source>
        <tissue evidence="5">The whole plant</tissue>
    </source>
</reference>
<sequence length="815" mass="90780">MALTATAAPAPPQRLPLSSFPSPYTNNSVVHFHSTNSVRGRNNQQKSSSSLPLKRIQPESPSSLTVVLEQCTAKGSLREGLQIHARLLRLGLLACDDPQVFQHLLFLYSSAGRPDCAAAILCLIPSHVLTTFSFNTVIRDLAAAFPEHAVDLFLDMLVAGLRPNEFTFPFVLRSSSLLGLFFLGRQLHSQMLKYGLHPQNVFCATALLDMYAKLAPLCDALKLFDRIPNRNEATWNSMILALVENELLESGLKMLEMMEDDGFQVGVCSWNSFIAGCVRSGNIELALEILGEMVSTSTVSLNAATFNTLLPVIPKIPSLNWLKEFHGFALKKVEITEMTLVDKDRLWSALTASYSFHGLMDYACRLFESVNLRNPHLWISIINGLFKCSRAHEAFDVFRKMTALCLHDAQTLSRTSLSLILPECFPMSKTGLEVHGYAIRKCLESSTSVGNALMAMYAKKGDMESTLNIFERLLEKDIVSWNTMAASYSAAHDFDKEIELFQCMLAQEIKPDEYSFSSVLSGCGHSTHLRQATALHGRMIKSGFSQSFMVVQNALMDAYGKCGCTVDVRKVFEEMDFCDIISWNTIISSYGFSDRPQEALLLFEEMKAEGLKPNRVTFIALLSACSHAGMLKEGLEFFETMSKQYGIIPDVSHYACIVDSMGRIGELHRAYEFIKDMPIEPDDCIWSALLSSCRIHGDLELAEVAARHLIQLKPKHSGYWVLLSNIYADAARWDDVAKVRAAMKDASVKKSPGYSSIEVGQSEVHMFLTADKSHGNSDDIYVALEGLTMQLKDEGYVPRLDFKFSLKGSFDCLKL</sequence>
<dbReference type="EMBL" id="KZ502722">
    <property type="protein sequence ID" value="PKU73788.1"/>
    <property type="molecule type" value="Genomic_DNA"/>
</dbReference>
<evidence type="ECO:0000256" key="2">
    <source>
        <dbReference type="ARBA" id="ARBA00022737"/>
    </source>
</evidence>
<keyword evidence="6" id="KW-1185">Reference proteome</keyword>
<evidence type="ECO:0000256" key="3">
    <source>
        <dbReference type="PROSITE-ProRule" id="PRU00708"/>
    </source>
</evidence>
<dbReference type="FunFam" id="1.25.40.10:FF:000031">
    <property type="entry name" value="Pentatricopeptide repeat-containing protein mitochondrial"/>
    <property type="match status" value="1"/>
</dbReference>
<feature type="repeat" description="PPR" evidence="3">
    <location>
        <begin position="266"/>
        <end position="300"/>
    </location>
</feature>
<dbReference type="Pfam" id="PF13041">
    <property type="entry name" value="PPR_2"/>
    <property type="match status" value="2"/>
</dbReference>